<feature type="transmembrane region" description="Helical" evidence="1">
    <location>
        <begin position="136"/>
        <end position="155"/>
    </location>
</feature>
<feature type="transmembrane region" description="Helical" evidence="1">
    <location>
        <begin position="34"/>
        <end position="50"/>
    </location>
</feature>
<evidence type="ECO:0000313" key="3">
    <source>
        <dbReference type="EMBL" id="PPE65134.1"/>
    </source>
</evidence>
<comment type="caution">
    <text evidence="3">The sequence shown here is derived from an EMBL/GenBank/DDBJ whole genome shotgun (WGS) entry which is preliminary data.</text>
</comment>
<keyword evidence="4" id="KW-1185">Reference proteome</keyword>
<organism evidence="3 4">
    <name type="scientific">Caldimonas caldifontis</name>
    <dbReference type="NCBI Taxonomy" id="1452508"/>
    <lineage>
        <taxon>Bacteria</taxon>
        <taxon>Pseudomonadati</taxon>
        <taxon>Pseudomonadota</taxon>
        <taxon>Betaproteobacteria</taxon>
        <taxon>Burkholderiales</taxon>
        <taxon>Sphaerotilaceae</taxon>
        <taxon>Caldimonas</taxon>
    </lineage>
</organism>
<keyword evidence="1" id="KW-1133">Transmembrane helix</keyword>
<dbReference type="InterPro" id="IPR007354">
    <property type="entry name" value="CruF-like"/>
</dbReference>
<reference evidence="3 4" key="1">
    <citation type="submission" date="2018-02" db="EMBL/GenBank/DDBJ databases">
        <title>Reclassifiation of [Polyangium] brachysporum DSM 7029 as Guopingzhaonella breviflexa gen. nov., sp. nov., a member of the family Comamonadaceae.</title>
        <authorList>
            <person name="Tang B."/>
        </authorList>
    </citation>
    <scope>NUCLEOTIDE SEQUENCE [LARGE SCALE GENOMIC DNA]</scope>
    <source>
        <strain evidence="3 4">BCRC 80649</strain>
    </source>
</reference>
<feature type="transmembrane region" description="Helical" evidence="1">
    <location>
        <begin position="175"/>
        <end position="197"/>
    </location>
</feature>
<evidence type="ECO:0000256" key="2">
    <source>
        <dbReference type="SAM" id="SignalP"/>
    </source>
</evidence>
<accession>A0A2S5SR10</accession>
<protein>
    <submittedName>
        <fullName evidence="3">Carotenoid biosynthesis protein</fullName>
    </submittedName>
</protein>
<keyword evidence="2" id="KW-0732">Signal</keyword>
<gene>
    <name evidence="3" type="ORF">C1704_16080</name>
</gene>
<proteinExistence type="predicted"/>
<keyword evidence="1" id="KW-0472">Membrane</keyword>
<name>A0A2S5SR10_9BURK</name>
<dbReference type="OrthoDB" id="9811293at2"/>
<dbReference type="PANTHER" id="PTHR39419">
    <property type="entry name" value="SLL0814 PROTEIN"/>
    <property type="match status" value="1"/>
</dbReference>
<feature type="transmembrane region" description="Helical" evidence="1">
    <location>
        <begin position="217"/>
        <end position="234"/>
    </location>
</feature>
<feature type="transmembrane region" description="Helical" evidence="1">
    <location>
        <begin position="104"/>
        <end position="124"/>
    </location>
</feature>
<dbReference type="AlphaFoldDB" id="A0A2S5SR10"/>
<dbReference type="RefSeq" id="WP_104303750.1">
    <property type="nucleotide sequence ID" value="NZ_PSNX01000016.1"/>
</dbReference>
<evidence type="ECO:0000256" key="1">
    <source>
        <dbReference type="SAM" id="Phobius"/>
    </source>
</evidence>
<keyword evidence="1" id="KW-0812">Transmembrane</keyword>
<dbReference type="Pfam" id="PF04240">
    <property type="entry name" value="Caroten_synth"/>
    <property type="match status" value="1"/>
</dbReference>
<dbReference type="EMBL" id="PSNX01000016">
    <property type="protein sequence ID" value="PPE65134.1"/>
    <property type="molecule type" value="Genomic_DNA"/>
</dbReference>
<evidence type="ECO:0000313" key="4">
    <source>
        <dbReference type="Proteomes" id="UP000238605"/>
    </source>
</evidence>
<feature type="transmembrane region" description="Helical" evidence="1">
    <location>
        <begin position="240"/>
        <end position="262"/>
    </location>
</feature>
<sequence>MHALLARLPLLGALLLAGALVAQAARTHSPTTFALVASSVLMFGFSWANATQLLGPRLAGRFVLLALVVGWVAEQLGATMGWIFGAYHYTEVLGPRLGAVPVVIPLMWFTLGYTAYVLSNFIVWRTPAHGRESFTDAALVTFLAALILTAFDLGADPYLVFTLKAWIMVKTDGAWFGETVQGFFGWVFVSCVIIGGFRWLARSGVPAPSVAYTRRHAALPLLLYASALVFQVALGNPVEIRSIAVFAMGIPLLAAVAGWRLWQPVAGGRA</sequence>
<feature type="chain" id="PRO_5015759263" evidence="2">
    <location>
        <begin position="25"/>
        <end position="270"/>
    </location>
</feature>
<feature type="signal peptide" evidence="2">
    <location>
        <begin position="1"/>
        <end position="24"/>
    </location>
</feature>
<dbReference type="PANTHER" id="PTHR39419:SF1">
    <property type="entry name" value="SLL0814 PROTEIN"/>
    <property type="match status" value="1"/>
</dbReference>
<dbReference type="Proteomes" id="UP000238605">
    <property type="component" value="Unassembled WGS sequence"/>
</dbReference>
<feature type="transmembrane region" description="Helical" evidence="1">
    <location>
        <begin position="62"/>
        <end position="84"/>
    </location>
</feature>